<organism evidence="2 3">
    <name type="scientific">Haloplanus ruber</name>
    <dbReference type="NCBI Taxonomy" id="869892"/>
    <lineage>
        <taxon>Archaea</taxon>
        <taxon>Methanobacteriati</taxon>
        <taxon>Methanobacteriota</taxon>
        <taxon>Stenosarchaea group</taxon>
        <taxon>Halobacteria</taxon>
        <taxon>Halobacteriales</taxon>
        <taxon>Haloferacaceae</taxon>
        <taxon>Haloplanus</taxon>
    </lineage>
</organism>
<dbReference type="Gene3D" id="3.40.50.300">
    <property type="entry name" value="P-loop containing nucleotide triphosphate hydrolases"/>
    <property type="match status" value="1"/>
</dbReference>
<dbReference type="PANTHER" id="PTHR30121">
    <property type="entry name" value="UNCHARACTERIZED PROTEIN YJGR-RELATED"/>
    <property type="match status" value="1"/>
</dbReference>
<keyword evidence="3" id="KW-1185">Reference proteome</keyword>
<protein>
    <submittedName>
        <fullName evidence="2">ATP-binding protein</fullName>
    </submittedName>
</protein>
<dbReference type="Proteomes" id="UP001597075">
    <property type="component" value="Unassembled WGS sequence"/>
</dbReference>
<sequence>MRMLIAGKSGWGKSYVAQSYLEDNLDEFDHVVILDWKDEFRGLAKEGLVRWMGVDDAEAGLDAAEWATLIEQNPKLIVARAVDNDSWVEVVATIAQAARMVDGSVLVGIDEAHTVAPQSGALLKPIELLATTGRGGVSSVWMVQRLQKLDETVISQTNARLLGGFGSDKDRGKLDVEYPVEVHNPQTAGEIRNLPAELHHPTDGPVALKKEEQDGVVVMSEWIYSDDDGYMERRDSSEIEMRSTHYGGSDKELRHPF</sequence>
<accession>A0ABD6CX16</accession>
<proteinExistence type="predicted"/>
<evidence type="ECO:0000313" key="2">
    <source>
        <dbReference type="EMBL" id="MFD1633166.1"/>
    </source>
</evidence>
<keyword evidence="2" id="KW-0547">Nucleotide-binding</keyword>
<dbReference type="GO" id="GO:0005524">
    <property type="term" value="F:ATP binding"/>
    <property type="evidence" value="ECO:0007669"/>
    <property type="project" value="UniProtKB-KW"/>
</dbReference>
<feature type="region of interest" description="Disordered" evidence="1">
    <location>
        <begin position="234"/>
        <end position="257"/>
    </location>
</feature>
<dbReference type="InterPro" id="IPR027417">
    <property type="entry name" value="P-loop_NTPase"/>
</dbReference>
<dbReference type="AlphaFoldDB" id="A0ABD6CX16"/>
<reference evidence="2 3" key="1">
    <citation type="journal article" date="2019" name="Int. J. Syst. Evol. Microbiol.">
        <title>The Global Catalogue of Microorganisms (GCM) 10K type strain sequencing project: providing services to taxonomists for standard genome sequencing and annotation.</title>
        <authorList>
            <consortium name="The Broad Institute Genomics Platform"/>
            <consortium name="The Broad Institute Genome Sequencing Center for Infectious Disease"/>
            <person name="Wu L."/>
            <person name="Ma J."/>
        </authorList>
    </citation>
    <scope>NUCLEOTIDE SEQUENCE [LARGE SCALE GENOMIC DNA]</scope>
    <source>
        <strain evidence="2 3">CGMCC 1.10594</strain>
    </source>
</reference>
<evidence type="ECO:0000313" key="3">
    <source>
        <dbReference type="Proteomes" id="UP001597075"/>
    </source>
</evidence>
<gene>
    <name evidence="2" type="ORF">ACFSBJ_05385</name>
</gene>
<comment type="caution">
    <text evidence="2">The sequence shown here is derived from an EMBL/GenBank/DDBJ whole genome shotgun (WGS) entry which is preliminary data.</text>
</comment>
<dbReference type="EMBL" id="JBHUDL010000008">
    <property type="protein sequence ID" value="MFD1633166.1"/>
    <property type="molecule type" value="Genomic_DNA"/>
</dbReference>
<dbReference type="PANTHER" id="PTHR30121:SF6">
    <property type="entry name" value="SLR6007 PROTEIN"/>
    <property type="match status" value="1"/>
</dbReference>
<dbReference type="RefSeq" id="WP_256405431.1">
    <property type="nucleotide sequence ID" value="NZ_CP187151.1"/>
</dbReference>
<evidence type="ECO:0000256" key="1">
    <source>
        <dbReference type="SAM" id="MobiDB-lite"/>
    </source>
</evidence>
<keyword evidence="2" id="KW-0067">ATP-binding</keyword>
<dbReference type="InterPro" id="IPR051162">
    <property type="entry name" value="T4SS_component"/>
</dbReference>
<name>A0ABD6CX16_9EURY</name>
<dbReference type="SUPFAM" id="SSF52540">
    <property type="entry name" value="P-loop containing nucleoside triphosphate hydrolases"/>
    <property type="match status" value="1"/>
</dbReference>